<feature type="region of interest" description="Disordered" evidence="1">
    <location>
        <begin position="1"/>
        <end position="59"/>
    </location>
</feature>
<dbReference type="AlphaFoldDB" id="A0A6G1DBY0"/>
<evidence type="ECO:0000313" key="2">
    <source>
        <dbReference type="EMBL" id="KAF0910295.1"/>
    </source>
</evidence>
<sequence>MAQRSAKVGNGAALGEGRQRRYPRYGRMGAAKEVRPVLQEDGGGEDGGDVHGAGGGYNQFKENSTEKHWICIKDKFRAPGEYISQKSSSVFGKKKVEPVVKDAAPEEASPLALAVKSQ</sequence>
<keyword evidence="3" id="KW-1185">Reference proteome</keyword>
<dbReference type="EMBL" id="SPHZ02000006">
    <property type="protein sequence ID" value="KAF0910295.1"/>
    <property type="molecule type" value="Genomic_DNA"/>
</dbReference>
<evidence type="ECO:0000256" key="1">
    <source>
        <dbReference type="SAM" id="MobiDB-lite"/>
    </source>
</evidence>
<name>A0A6G1DBY0_9ORYZ</name>
<proteinExistence type="predicted"/>
<dbReference type="Proteomes" id="UP000479710">
    <property type="component" value="Unassembled WGS sequence"/>
</dbReference>
<reference evidence="2 3" key="1">
    <citation type="submission" date="2019-11" db="EMBL/GenBank/DDBJ databases">
        <title>Whole genome sequence of Oryza granulata.</title>
        <authorList>
            <person name="Li W."/>
        </authorList>
    </citation>
    <scope>NUCLEOTIDE SEQUENCE [LARGE SCALE GENOMIC DNA]</scope>
    <source>
        <strain evidence="3">cv. Menghai</strain>
        <tissue evidence="2">Leaf</tissue>
    </source>
</reference>
<protein>
    <submittedName>
        <fullName evidence="2">Uncharacterized protein</fullName>
    </submittedName>
</protein>
<accession>A0A6G1DBY0</accession>
<gene>
    <name evidence="2" type="ORF">E2562_001479</name>
</gene>
<dbReference type="OrthoDB" id="599439at2759"/>
<evidence type="ECO:0000313" key="3">
    <source>
        <dbReference type="Proteomes" id="UP000479710"/>
    </source>
</evidence>
<comment type="caution">
    <text evidence="2">The sequence shown here is derived from an EMBL/GenBank/DDBJ whole genome shotgun (WGS) entry which is preliminary data.</text>
</comment>
<organism evidence="2 3">
    <name type="scientific">Oryza meyeriana var. granulata</name>
    <dbReference type="NCBI Taxonomy" id="110450"/>
    <lineage>
        <taxon>Eukaryota</taxon>
        <taxon>Viridiplantae</taxon>
        <taxon>Streptophyta</taxon>
        <taxon>Embryophyta</taxon>
        <taxon>Tracheophyta</taxon>
        <taxon>Spermatophyta</taxon>
        <taxon>Magnoliopsida</taxon>
        <taxon>Liliopsida</taxon>
        <taxon>Poales</taxon>
        <taxon>Poaceae</taxon>
        <taxon>BOP clade</taxon>
        <taxon>Oryzoideae</taxon>
        <taxon>Oryzeae</taxon>
        <taxon>Oryzinae</taxon>
        <taxon>Oryza</taxon>
        <taxon>Oryza meyeriana</taxon>
    </lineage>
</organism>